<evidence type="ECO:0000313" key="2">
    <source>
        <dbReference type="Proteomes" id="UP000295097"/>
    </source>
</evidence>
<evidence type="ECO:0000313" key="1">
    <source>
        <dbReference type="EMBL" id="TCT35504.1"/>
    </source>
</evidence>
<dbReference type="Proteomes" id="UP000295097">
    <property type="component" value="Unassembled WGS sequence"/>
</dbReference>
<dbReference type="OrthoDB" id="7192139at2"/>
<dbReference type="AlphaFoldDB" id="A0A4R3NKL6"/>
<proteinExistence type="predicted"/>
<name>A0A4R3NKL6_9HYPH</name>
<keyword evidence="2" id="KW-1185">Reference proteome</keyword>
<dbReference type="RefSeq" id="WP_132312897.1">
    <property type="nucleotide sequence ID" value="NZ_SMAR01000025.1"/>
</dbReference>
<sequence>MTDAHADTIQALQGADHTIGHRPLVVCDVDEVVLKFIEPFKAFLRASGHQLLLRTFALKGNIFSLQSGDPVSSEKVEELLTAFYDAQEDWQEPFAEARPTLMALQDVADVILLTAMPPRHQPMRQRLLNRFDFSFPLIASEEPKGKVLSTLFKTAPPALIFVDDMLYNCRSVAENLPDALAINLLIDDHYRQTAPQTEPPAIMAASWADTERLIRNHIKNAYKQA</sequence>
<protein>
    <recommendedName>
        <fullName evidence="3">FMN phosphatase YigB (HAD superfamily)</fullName>
    </recommendedName>
</protein>
<gene>
    <name evidence="1" type="ORF">EDC90_102530</name>
</gene>
<dbReference type="InterPro" id="IPR036412">
    <property type="entry name" value="HAD-like_sf"/>
</dbReference>
<reference evidence="1 2" key="1">
    <citation type="submission" date="2019-03" db="EMBL/GenBank/DDBJ databases">
        <title>Freshwater and sediment microbial communities from various areas in North America, analyzing microbe dynamics in response to fracking.</title>
        <authorList>
            <person name="Lamendella R."/>
        </authorList>
    </citation>
    <scope>NUCLEOTIDE SEQUENCE [LARGE SCALE GENOMIC DNA]</scope>
    <source>
        <strain evidence="1 2">175.2</strain>
    </source>
</reference>
<dbReference type="EMBL" id="SMAR01000025">
    <property type="protein sequence ID" value="TCT35504.1"/>
    <property type="molecule type" value="Genomic_DNA"/>
</dbReference>
<comment type="caution">
    <text evidence="1">The sequence shown here is derived from an EMBL/GenBank/DDBJ whole genome shotgun (WGS) entry which is preliminary data.</text>
</comment>
<accession>A0A4R3NKL6</accession>
<evidence type="ECO:0008006" key="3">
    <source>
        <dbReference type="Google" id="ProtNLM"/>
    </source>
</evidence>
<dbReference type="SUPFAM" id="SSF56784">
    <property type="entry name" value="HAD-like"/>
    <property type="match status" value="1"/>
</dbReference>
<organism evidence="1 2">
    <name type="scientific">Martelella mediterranea</name>
    <dbReference type="NCBI Taxonomy" id="293089"/>
    <lineage>
        <taxon>Bacteria</taxon>
        <taxon>Pseudomonadati</taxon>
        <taxon>Pseudomonadota</taxon>
        <taxon>Alphaproteobacteria</taxon>
        <taxon>Hyphomicrobiales</taxon>
        <taxon>Aurantimonadaceae</taxon>
        <taxon>Martelella</taxon>
    </lineage>
</organism>